<evidence type="ECO:0000313" key="8">
    <source>
        <dbReference type="Proteomes" id="UP001501585"/>
    </source>
</evidence>
<feature type="transmembrane region" description="Helical" evidence="5">
    <location>
        <begin position="25"/>
        <end position="42"/>
    </location>
</feature>
<evidence type="ECO:0000256" key="5">
    <source>
        <dbReference type="SAM" id="Phobius"/>
    </source>
</evidence>
<evidence type="ECO:0000256" key="2">
    <source>
        <dbReference type="ARBA" id="ARBA00022692"/>
    </source>
</evidence>
<sequence>MVAVRAGIFRGWLEFRQSFTTPQDVLGYFGPVGFFLGLSLFMRGQNVGDTDVPIAAMWISGLLGFLVATSGLVSVAQILASDREDGTLLRAKAAPKGMVGYLVGRSVHIFLISLTTSIIILAPSHFIFDGFGADGLGAWLTFAWVLPLGLLSTAPVGAVIGSMISNPRTATAVMMIPSMALLGISGIIYQVSGFPVWLQWIAQVFPLYWVGLGMRSVFLPDTMLPVELGESWRHLETAGVLSVWAIAGFVVATFFLNRMARREAGSRMEEGRRKAMQRA</sequence>
<evidence type="ECO:0000256" key="1">
    <source>
        <dbReference type="ARBA" id="ARBA00004141"/>
    </source>
</evidence>
<keyword evidence="3 5" id="KW-1133">Transmembrane helix</keyword>
<keyword evidence="2 5" id="KW-0812">Transmembrane</keyword>
<keyword evidence="4 5" id="KW-0472">Membrane</keyword>
<organism evidence="7 8">
    <name type="scientific">Nocardiopsis rhodophaea</name>
    <dbReference type="NCBI Taxonomy" id="280238"/>
    <lineage>
        <taxon>Bacteria</taxon>
        <taxon>Bacillati</taxon>
        <taxon>Actinomycetota</taxon>
        <taxon>Actinomycetes</taxon>
        <taxon>Streptosporangiales</taxon>
        <taxon>Nocardiopsidaceae</taxon>
        <taxon>Nocardiopsis</taxon>
    </lineage>
</organism>
<feature type="domain" description="ABC-2 type transporter transmembrane" evidence="6">
    <location>
        <begin position="58"/>
        <end position="252"/>
    </location>
</feature>
<dbReference type="InterPro" id="IPR013525">
    <property type="entry name" value="ABC2_TM"/>
</dbReference>
<feature type="transmembrane region" description="Helical" evidence="5">
    <location>
        <begin position="107"/>
        <end position="128"/>
    </location>
</feature>
<accession>A0ABN2TB02</accession>
<protein>
    <submittedName>
        <fullName evidence="7">ABC transporter permease</fullName>
    </submittedName>
</protein>
<name>A0ABN2TB02_9ACTN</name>
<evidence type="ECO:0000259" key="6">
    <source>
        <dbReference type="Pfam" id="PF12698"/>
    </source>
</evidence>
<comment type="subcellular location">
    <subcellularLocation>
        <location evidence="1">Membrane</location>
        <topology evidence="1">Multi-pass membrane protein</topology>
    </subcellularLocation>
</comment>
<evidence type="ECO:0000256" key="3">
    <source>
        <dbReference type="ARBA" id="ARBA00022989"/>
    </source>
</evidence>
<feature type="transmembrane region" description="Helical" evidence="5">
    <location>
        <begin position="238"/>
        <end position="257"/>
    </location>
</feature>
<evidence type="ECO:0000313" key="7">
    <source>
        <dbReference type="EMBL" id="GAA2003822.1"/>
    </source>
</evidence>
<feature type="transmembrane region" description="Helical" evidence="5">
    <location>
        <begin position="54"/>
        <end position="80"/>
    </location>
</feature>
<dbReference type="Pfam" id="PF12698">
    <property type="entry name" value="ABC2_membrane_3"/>
    <property type="match status" value="1"/>
</dbReference>
<reference evidence="7 8" key="1">
    <citation type="journal article" date="2019" name="Int. J. Syst. Evol. Microbiol.">
        <title>The Global Catalogue of Microorganisms (GCM) 10K type strain sequencing project: providing services to taxonomists for standard genome sequencing and annotation.</title>
        <authorList>
            <consortium name="The Broad Institute Genomics Platform"/>
            <consortium name="The Broad Institute Genome Sequencing Center for Infectious Disease"/>
            <person name="Wu L."/>
            <person name="Ma J."/>
        </authorList>
    </citation>
    <scope>NUCLEOTIDE SEQUENCE [LARGE SCALE GENOMIC DNA]</scope>
    <source>
        <strain evidence="7 8">JCM 15313</strain>
    </source>
</reference>
<proteinExistence type="predicted"/>
<dbReference type="InterPro" id="IPR051784">
    <property type="entry name" value="Nod_factor_ABC_transporter"/>
</dbReference>
<dbReference type="PANTHER" id="PTHR43229:SF6">
    <property type="entry name" value="ABC-TYPE MULTIDRUG TRANSPORT SYSTEM, PERMEASE COMPONENT"/>
    <property type="match status" value="1"/>
</dbReference>
<gene>
    <name evidence="7" type="ORF">GCM10009799_33710</name>
</gene>
<feature type="transmembrane region" description="Helical" evidence="5">
    <location>
        <begin position="140"/>
        <end position="164"/>
    </location>
</feature>
<dbReference type="EMBL" id="BAAAPC010000014">
    <property type="protein sequence ID" value="GAA2003822.1"/>
    <property type="molecule type" value="Genomic_DNA"/>
</dbReference>
<keyword evidence="8" id="KW-1185">Reference proteome</keyword>
<comment type="caution">
    <text evidence="7">The sequence shown here is derived from an EMBL/GenBank/DDBJ whole genome shotgun (WGS) entry which is preliminary data.</text>
</comment>
<evidence type="ECO:0000256" key="4">
    <source>
        <dbReference type="ARBA" id="ARBA00023136"/>
    </source>
</evidence>
<dbReference type="PANTHER" id="PTHR43229">
    <property type="entry name" value="NODULATION PROTEIN J"/>
    <property type="match status" value="1"/>
</dbReference>
<dbReference type="Proteomes" id="UP001501585">
    <property type="component" value="Unassembled WGS sequence"/>
</dbReference>